<proteinExistence type="predicted"/>
<keyword evidence="2" id="KW-1185">Reference proteome</keyword>
<sequence>MLGERRRLYMRGGRHDVRERRSDDVIPAGAQRDPNPHDAPSGIWLCTASYSRAMSRDGAEGAWAGSMGRGGWQDRARMAVLVCTVTLYVKARESGSVAHRPWCCRDGRGRRRGAN</sequence>
<accession>A0ACB8RBN5</accession>
<dbReference type="EMBL" id="MU276150">
    <property type="protein sequence ID" value="KAI0041026.1"/>
    <property type="molecule type" value="Genomic_DNA"/>
</dbReference>
<name>A0ACB8RBN5_9AGAM</name>
<evidence type="ECO:0000313" key="1">
    <source>
        <dbReference type="EMBL" id="KAI0041026.1"/>
    </source>
</evidence>
<reference evidence="1" key="1">
    <citation type="submission" date="2021-02" db="EMBL/GenBank/DDBJ databases">
        <authorList>
            <consortium name="DOE Joint Genome Institute"/>
            <person name="Ahrendt S."/>
            <person name="Looney B.P."/>
            <person name="Miyauchi S."/>
            <person name="Morin E."/>
            <person name="Drula E."/>
            <person name="Courty P.E."/>
            <person name="Chicoki N."/>
            <person name="Fauchery L."/>
            <person name="Kohler A."/>
            <person name="Kuo A."/>
            <person name="Labutti K."/>
            <person name="Pangilinan J."/>
            <person name="Lipzen A."/>
            <person name="Riley R."/>
            <person name="Andreopoulos W."/>
            <person name="He G."/>
            <person name="Johnson J."/>
            <person name="Barry K.W."/>
            <person name="Grigoriev I.V."/>
            <person name="Nagy L."/>
            <person name="Hibbett D."/>
            <person name="Henrissat B."/>
            <person name="Matheny P.B."/>
            <person name="Labbe J."/>
            <person name="Martin F."/>
        </authorList>
    </citation>
    <scope>NUCLEOTIDE SEQUENCE</scope>
    <source>
        <strain evidence="1">FP105234-sp</strain>
    </source>
</reference>
<protein>
    <submittedName>
        <fullName evidence="1">Uncharacterized protein</fullName>
    </submittedName>
</protein>
<organism evidence="1 2">
    <name type="scientific">Auriscalpium vulgare</name>
    <dbReference type="NCBI Taxonomy" id="40419"/>
    <lineage>
        <taxon>Eukaryota</taxon>
        <taxon>Fungi</taxon>
        <taxon>Dikarya</taxon>
        <taxon>Basidiomycota</taxon>
        <taxon>Agaricomycotina</taxon>
        <taxon>Agaricomycetes</taxon>
        <taxon>Russulales</taxon>
        <taxon>Auriscalpiaceae</taxon>
        <taxon>Auriscalpium</taxon>
    </lineage>
</organism>
<dbReference type="Proteomes" id="UP000814033">
    <property type="component" value="Unassembled WGS sequence"/>
</dbReference>
<reference evidence="1" key="2">
    <citation type="journal article" date="2022" name="New Phytol.">
        <title>Evolutionary transition to the ectomycorrhizal habit in the genomes of a hyperdiverse lineage of mushroom-forming fungi.</title>
        <authorList>
            <person name="Looney B."/>
            <person name="Miyauchi S."/>
            <person name="Morin E."/>
            <person name="Drula E."/>
            <person name="Courty P.E."/>
            <person name="Kohler A."/>
            <person name="Kuo A."/>
            <person name="LaButti K."/>
            <person name="Pangilinan J."/>
            <person name="Lipzen A."/>
            <person name="Riley R."/>
            <person name="Andreopoulos W."/>
            <person name="He G."/>
            <person name="Johnson J."/>
            <person name="Nolan M."/>
            <person name="Tritt A."/>
            <person name="Barry K.W."/>
            <person name="Grigoriev I.V."/>
            <person name="Nagy L.G."/>
            <person name="Hibbett D."/>
            <person name="Henrissat B."/>
            <person name="Matheny P.B."/>
            <person name="Labbe J."/>
            <person name="Martin F.M."/>
        </authorList>
    </citation>
    <scope>NUCLEOTIDE SEQUENCE</scope>
    <source>
        <strain evidence="1">FP105234-sp</strain>
    </source>
</reference>
<gene>
    <name evidence="1" type="ORF">FA95DRAFT_783289</name>
</gene>
<comment type="caution">
    <text evidence="1">The sequence shown here is derived from an EMBL/GenBank/DDBJ whole genome shotgun (WGS) entry which is preliminary data.</text>
</comment>
<evidence type="ECO:0000313" key="2">
    <source>
        <dbReference type="Proteomes" id="UP000814033"/>
    </source>
</evidence>